<gene>
    <name evidence="5" type="primary">trmJ</name>
    <name evidence="7" type="ORF">ACIKP9_05680</name>
</gene>
<dbReference type="PIRSF" id="PIRSF004808">
    <property type="entry name" value="LasT"/>
    <property type="match status" value="1"/>
</dbReference>
<dbReference type="InterPro" id="IPR001537">
    <property type="entry name" value="SpoU_MeTrfase"/>
</dbReference>
<dbReference type="CDD" id="cd18093">
    <property type="entry name" value="SpoU-like_TrmJ"/>
    <property type="match status" value="1"/>
</dbReference>
<dbReference type="GO" id="GO:0008168">
    <property type="term" value="F:methyltransferase activity"/>
    <property type="evidence" value="ECO:0007669"/>
    <property type="project" value="UniProtKB-KW"/>
</dbReference>
<organism evidence="7 8">
    <name type="scientific">Methylobacillus methanolivorans</name>
    <dbReference type="NCBI Taxonomy" id="1848927"/>
    <lineage>
        <taxon>Bacteria</taxon>
        <taxon>Pseudomonadati</taxon>
        <taxon>Pseudomonadota</taxon>
        <taxon>Betaproteobacteria</taxon>
        <taxon>Nitrosomonadales</taxon>
        <taxon>Methylophilaceae</taxon>
        <taxon>Methylobacillus</taxon>
    </lineage>
</organism>
<evidence type="ECO:0000256" key="1">
    <source>
        <dbReference type="ARBA" id="ARBA00007228"/>
    </source>
</evidence>
<feature type="domain" description="tRNA/rRNA methyltransferase SpoU type" evidence="6">
    <location>
        <begin position="11"/>
        <end position="160"/>
    </location>
</feature>
<dbReference type="PANTHER" id="PTHR42786:SF2">
    <property type="entry name" value="TRNA (CYTIDINE_URIDINE-2'-O-)-METHYLTRANSFERASE TRMJ"/>
    <property type="match status" value="1"/>
</dbReference>
<evidence type="ECO:0000256" key="3">
    <source>
        <dbReference type="ARBA" id="ARBA00022679"/>
    </source>
</evidence>
<comment type="function">
    <text evidence="5">Catalyzes the formation of 2'O-methylated cytidine (Cm32) or 2'O-methylated uridine (Um32) at position 32 in tRNA.</text>
</comment>
<evidence type="ECO:0000256" key="5">
    <source>
        <dbReference type="RuleBase" id="RU362024"/>
    </source>
</evidence>
<keyword evidence="5" id="KW-0819">tRNA processing</keyword>
<keyword evidence="5" id="KW-0963">Cytoplasm</keyword>
<evidence type="ECO:0000313" key="7">
    <source>
        <dbReference type="EMBL" id="MFJ5445713.1"/>
    </source>
</evidence>
<dbReference type="RefSeq" id="WP_400880396.1">
    <property type="nucleotide sequence ID" value="NZ_JBIWXY010000001.1"/>
</dbReference>
<comment type="subunit">
    <text evidence="5">Homodimer.</text>
</comment>
<comment type="catalytic activity">
    <reaction evidence="5">
        <text>uridine(32) in tRNA + S-adenosyl-L-methionine = 2'-O-methyluridine(32) in tRNA + S-adenosyl-L-homocysteine + H(+)</text>
        <dbReference type="Rhea" id="RHEA:42936"/>
        <dbReference type="Rhea" id="RHEA-COMP:10107"/>
        <dbReference type="Rhea" id="RHEA-COMP:10290"/>
        <dbReference type="ChEBI" id="CHEBI:15378"/>
        <dbReference type="ChEBI" id="CHEBI:57856"/>
        <dbReference type="ChEBI" id="CHEBI:59789"/>
        <dbReference type="ChEBI" id="CHEBI:65315"/>
        <dbReference type="ChEBI" id="CHEBI:74478"/>
        <dbReference type="EC" id="2.1.1.200"/>
    </reaction>
</comment>
<keyword evidence="2 5" id="KW-0489">Methyltransferase</keyword>
<dbReference type="EMBL" id="JBIWXY010000001">
    <property type="protein sequence ID" value="MFJ5445713.1"/>
    <property type="molecule type" value="Genomic_DNA"/>
</dbReference>
<evidence type="ECO:0000256" key="4">
    <source>
        <dbReference type="ARBA" id="ARBA00022691"/>
    </source>
</evidence>
<comment type="catalytic activity">
    <reaction evidence="5">
        <text>cytidine(32) in tRNA + S-adenosyl-L-methionine = 2'-O-methylcytidine(32) in tRNA + S-adenosyl-L-homocysteine + H(+)</text>
        <dbReference type="Rhea" id="RHEA:42932"/>
        <dbReference type="Rhea" id="RHEA-COMP:10288"/>
        <dbReference type="Rhea" id="RHEA-COMP:10289"/>
        <dbReference type="ChEBI" id="CHEBI:15378"/>
        <dbReference type="ChEBI" id="CHEBI:57856"/>
        <dbReference type="ChEBI" id="CHEBI:59789"/>
        <dbReference type="ChEBI" id="CHEBI:74495"/>
        <dbReference type="ChEBI" id="CHEBI:82748"/>
        <dbReference type="EC" id="2.1.1.200"/>
    </reaction>
</comment>
<dbReference type="GO" id="GO:0032259">
    <property type="term" value="P:methylation"/>
    <property type="evidence" value="ECO:0007669"/>
    <property type="project" value="UniProtKB-KW"/>
</dbReference>
<protein>
    <recommendedName>
        <fullName evidence="5">tRNA (cytidine/uridine-2'-O-)-methyltransferase TrmJ</fullName>
        <ecNumber evidence="5">2.1.1.200</ecNumber>
    </recommendedName>
    <alternativeName>
        <fullName evidence="5">tRNA (cytidine(32)/uridine(32)-2'-O)-methyltransferase</fullName>
    </alternativeName>
    <alternativeName>
        <fullName evidence="5">tRNA Cm32/Um32 methyltransferase</fullName>
    </alternativeName>
</protein>
<comment type="similarity">
    <text evidence="1">Belongs to the class IV-like SAM-binding methyltransferase superfamily. RNA methyltransferase TrmH family.</text>
</comment>
<reference evidence="7 8" key="1">
    <citation type="submission" date="2024-11" db="EMBL/GenBank/DDBJ databases">
        <authorList>
            <person name="Kaparullina E.N."/>
            <person name="Delegan Y.A."/>
            <person name="Doronina N.V."/>
        </authorList>
    </citation>
    <scope>NUCLEOTIDE SEQUENCE [LARGE SCALE GENOMIC DNA]</scope>
    <source>
        <strain evidence="7 8">7sh_L</strain>
    </source>
</reference>
<dbReference type="InterPro" id="IPR029026">
    <property type="entry name" value="tRNA_m1G_MTases_N"/>
</dbReference>
<comment type="caution">
    <text evidence="7">The sequence shown here is derived from an EMBL/GenBank/DDBJ whole genome shotgun (WGS) entry which is preliminary data.</text>
</comment>
<evidence type="ECO:0000313" key="8">
    <source>
        <dbReference type="Proteomes" id="UP001617669"/>
    </source>
</evidence>
<proteinExistence type="inferred from homology"/>
<dbReference type="Gene3D" id="3.40.1280.10">
    <property type="match status" value="1"/>
</dbReference>
<dbReference type="Proteomes" id="UP001617669">
    <property type="component" value="Unassembled WGS sequence"/>
</dbReference>
<dbReference type="PANTHER" id="PTHR42786">
    <property type="entry name" value="TRNA/RRNA METHYLTRANSFERASE"/>
    <property type="match status" value="1"/>
</dbReference>
<dbReference type="Pfam" id="PF00588">
    <property type="entry name" value="SpoU_methylase"/>
    <property type="match status" value="1"/>
</dbReference>
<keyword evidence="3" id="KW-0808">Transferase</keyword>
<dbReference type="InterPro" id="IPR029028">
    <property type="entry name" value="Alpha/beta_knot_MTases"/>
</dbReference>
<comment type="subcellular location">
    <subcellularLocation>
        <location evidence="5">Cytoplasm</location>
    </subcellularLocation>
</comment>
<keyword evidence="4 5" id="KW-0949">S-adenosyl-L-methionine</keyword>
<dbReference type="SUPFAM" id="SSF75217">
    <property type="entry name" value="alpha/beta knot"/>
    <property type="match status" value="1"/>
</dbReference>
<evidence type="ECO:0000259" key="6">
    <source>
        <dbReference type="Pfam" id="PF00588"/>
    </source>
</evidence>
<dbReference type="NCBIfam" id="TIGR00050">
    <property type="entry name" value="rRNA_methyl_1"/>
    <property type="match status" value="1"/>
</dbReference>
<evidence type="ECO:0000256" key="2">
    <source>
        <dbReference type="ARBA" id="ARBA00022603"/>
    </source>
</evidence>
<accession>A0ABW8GLB0</accession>
<dbReference type="Gene3D" id="1.10.8.590">
    <property type="match status" value="1"/>
</dbReference>
<dbReference type="InterPro" id="IPR004384">
    <property type="entry name" value="RNA_MeTrfase_TrmJ/LasT"/>
</dbReference>
<name>A0ABW8GLB0_9PROT</name>
<keyword evidence="8" id="KW-1185">Reference proteome</keyword>
<sequence length="250" mass="26967">MTSKPNLLQKIRIVLCQTSHPGNIGAAARAMKTMGLSQLVLVNPKTFPHAEAIAMASGATDILEHALVCNTLAEALQGTTLAIGMSARRRELSHELVSAHEGVQRAVAIAHHAPVAIVFGTEMSGLSNAELDHCQLLAMIPANPEYSSLNLAAAVQVISYELRMATLNNPQPASTEPAPMATNDDVERFYTHLEQVLVEIGFLNPAQPKRLMQRLRRMYGRAGLEKEEVNILRGILSATQTPHPPAPPSP</sequence>
<dbReference type="EC" id="2.1.1.200" evidence="5"/>